<dbReference type="InterPro" id="IPR016024">
    <property type="entry name" value="ARM-type_fold"/>
</dbReference>
<name>A0A0U3I495_9GAMM</name>
<reference evidence="1 2" key="1">
    <citation type="submission" date="2015-12" db="EMBL/GenBank/DDBJ databases">
        <title>Complete genome sequence of Pseudoalteromonas rubra SCSIO 6842, harboring a conjugative plasmid.</title>
        <authorList>
            <person name="Li B."/>
            <person name="Wang X."/>
        </authorList>
    </citation>
    <scope>NUCLEOTIDE SEQUENCE [LARGE SCALE GENOMIC DNA]</scope>
    <source>
        <strain evidence="1 2">SCSIO 6842</strain>
    </source>
</reference>
<organism evidence="1 2">
    <name type="scientific">Pseudoalteromonas rubra</name>
    <dbReference type="NCBI Taxonomy" id="43658"/>
    <lineage>
        <taxon>Bacteria</taxon>
        <taxon>Pseudomonadati</taxon>
        <taxon>Pseudomonadota</taxon>
        <taxon>Gammaproteobacteria</taxon>
        <taxon>Alteromonadales</taxon>
        <taxon>Pseudoalteromonadaceae</taxon>
        <taxon>Pseudoalteromonas</taxon>
    </lineage>
</organism>
<sequence length="253" mass="28442">MIADSFIRVLSVSNSVECVESAFHDFVERQDFKTQVLNMVEHTALGKISRKGITLYEDDTWSLLLTLDTYTTPSDVATTFSSESLYSVVSEHHYAVSIYSEKDGSLILSPETLPINTRQLKISPNNHAYVFHGAQEKVVVALHNKSVAREVCPYYDTVSGRKIATYSGTHDLERYKVLAGFLPQFGATAAPYLVKLTKHKVNAIRWQALVELFKVDHQQAKVILIEFLEDPCHIVRAQADATLTQLTEFEKAC</sequence>
<evidence type="ECO:0000313" key="2">
    <source>
        <dbReference type="Proteomes" id="UP000069015"/>
    </source>
</evidence>
<proteinExistence type="predicted"/>
<dbReference type="SUPFAM" id="SSF48371">
    <property type="entry name" value="ARM repeat"/>
    <property type="match status" value="1"/>
</dbReference>
<accession>A0A0U3I495</accession>
<dbReference type="RefSeq" id="WP_058795301.1">
    <property type="nucleotide sequence ID" value="NZ_CP013611.1"/>
</dbReference>
<evidence type="ECO:0000313" key="1">
    <source>
        <dbReference type="EMBL" id="ALU41847.1"/>
    </source>
</evidence>
<dbReference type="KEGG" id="prr:AT705_02250"/>
<protein>
    <recommendedName>
        <fullName evidence="3">HEAT repeat domain-containing protein</fullName>
    </recommendedName>
</protein>
<dbReference type="Proteomes" id="UP000069015">
    <property type="component" value="Chromosome 1"/>
</dbReference>
<evidence type="ECO:0008006" key="3">
    <source>
        <dbReference type="Google" id="ProtNLM"/>
    </source>
</evidence>
<dbReference type="EMBL" id="CP013611">
    <property type="protein sequence ID" value="ALU41847.1"/>
    <property type="molecule type" value="Genomic_DNA"/>
</dbReference>
<gene>
    <name evidence="1" type="ORF">AT705_02250</name>
</gene>
<dbReference type="AlphaFoldDB" id="A0A0U3I495"/>